<name>A0AAW8YJ26_PEDAC</name>
<feature type="signal peptide" evidence="1">
    <location>
        <begin position="1"/>
        <end position="22"/>
    </location>
</feature>
<dbReference type="RefSeq" id="WP_008841702.1">
    <property type="nucleotide sequence ID" value="NZ_CP066046.1"/>
</dbReference>
<keyword evidence="3" id="KW-0540">Nuclease</keyword>
<organism evidence="3 4">
    <name type="scientific">Pediococcus acidilactici</name>
    <dbReference type="NCBI Taxonomy" id="1254"/>
    <lineage>
        <taxon>Bacteria</taxon>
        <taxon>Bacillati</taxon>
        <taxon>Bacillota</taxon>
        <taxon>Bacilli</taxon>
        <taxon>Lactobacillales</taxon>
        <taxon>Lactobacillaceae</taxon>
        <taxon>Pediococcus</taxon>
        <taxon>Pediococcus acidilactici group</taxon>
    </lineage>
</organism>
<dbReference type="GO" id="GO:0016020">
    <property type="term" value="C:membrane"/>
    <property type="evidence" value="ECO:0007669"/>
    <property type="project" value="GOC"/>
</dbReference>
<reference evidence="3" key="1">
    <citation type="journal article" date="2023" name="PeerJ">
        <title>Selection and evaluation of lactic acid bacteria from chicken feces in Thailand as potential probiotics.</title>
        <authorList>
            <person name="Khurajog B."/>
            <person name="Disastra Y."/>
            <person name="Lawwyne L.D."/>
            <person name="Sirichokchatchawan W."/>
            <person name="Niyomtham W."/>
            <person name="Yindee J."/>
            <person name="Hampson D.J."/>
            <person name="Prapasarakul N."/>
        </authorList>
    </citation>
    <scope>NUCLEOTIDE SEQUENCE</scope>
    <source>
        <strain evidence="3">BF9</strain>
    </source>
</reference>
<keyword evidence="3" id="KW-0378">Hydrolase</keyword>
<dbReference type="Proteomes" id="UP001280897">
    <property type="component" value="Unassembled WGS sequence"/>
</dbReference>
<dbReference type="GO" id="GO:0006506">
    <property type="term" value="P:GPI anchor biosynthetic process"/>
    <property type="evidence" value="ECO:0007669"/>
    <property type="project" value="TreeGrafter"/>
</dbReference>
<dbReference type="AlphaFoldDB" id="A0AAW8YJ26"/>
<dbReference type="InterPro" id="IPR051916">
    <property type="entry name" value="GPI-anchor_lipid_remodeler"/>
</dbReference>
<reference evidence="3" key="2">
    <citation type="submission" date="2023-10" db="EMBL/GenBank/DDBJ databases">
        <authorList>
            <person name="Khurajog B."/>
        </authorList>
    </citation>
    <scope>NUCLEOTIDE SEQUENCE</scope>
    <source>
        <strain evidence="3">BF9</strain>
    </source>
</reference>
<feature type="chain" id="PRO_5043634109" evidence="1">
    <location>
        <begin position="23"/>
        <end position="300"/>
    </location>
</feature>
<protein>
    <submittedName>
        <fullName evidence="3">Endonuclease</fullName>
    </submittedName>
</protein>
<feature type="domain" description="Endonuclease/exonuclease/phosphatase" evidence="2">
    <location>
        <begin position="36"/>
        <end position="290"/>
    </location>
</feature>
<dbReference type="InterPro" id="IPR036691">
    <property type="entry name" value="Endo/exonu/phosph_ase_sf"/>
</dbReference>
<sequence length="300" mass="33918">MKKARWKLLLAGLALLGGISLGQNIISANTTIRVGTYNLRAPKKNDTNKQKDLLENDQVEIAGTQEINYKNHRFSGKSKYNTLTNFKDDYFKNIFYSNAIDFAGGGYGIATVSALPLKDSKTVKLYSSEAGKHLQKLKKAYREYNPDKKSTVKNLNKLTAKYGKKLVEPRVYQRSVVEKDGKKIAFYNTHLSYESTKIRQKQFKALAKAMRKDKTPYKVLVGDFNADQNTTEWKTFKKNFNITNGKDGIWRDTFIGEDPTMNVNSIDNIITSKNISISNIHTIKSTASDHVPLVADLTLK</sequence>
<proteinExistence type="predicted"/>
<comment type="caution">
    <text evidence="3">The sequence shown here is derived from an EMBL/GenBank/DDBJ whole genome shotgun (WGS) entry which is preliminary data.</text>
</comment>
<gene>
    <name evidence="3" type="ORF">R0G89_08650</name>
</gene>
<dbReference type="GO" id="GO:0004519">
    <property type="term" value="F:endonuclease activity"/>
    <property type="evidence" value="ECO:0007669"/>
    <property type="project" value="UniProtKB-KW"/>
</dbReference>
<dbReference type="PANTHER" id="PTHR14859">
    <property type="entry name" value="CALCOFLUOR WHITE HYPERSENSITIVE PROTEIN PRECURSOR"/>
    <property type="match status" value="1"/>
</dbReference>
<keyword evidence="3" id="KW-0255">Endonuclease</keyword>
<evidence type="ECO:0000313" key="4">
    <source>
        <dbReference type="Proteomes" id="UP001280897"/>
    </source>
</evidence>
<dbReference type="Pfam" id="PF03372">
    <property type="entry name" value="Exo_endo_phos"/>
    <property type="match status" value="1"/>
</dbReference>
<evidence type="ECO:0000313" key="3">
    <source>
        <dbReference type="EMBL" id="MDV2621796.1"/>
    </source>
</evidence>
<evidence type="ECO:0000256" key="1">
    <source>
        <dbReference type="SAM" id="SignalP"/>
    </source>
</evidence>
<dbReference type="InterPro" id="IPR005135">
    <property type="entry name" value="Endo/exonuclease/phosphatase"/>
</dbReference>
<dbReference type="EMBL" id="JAWJAV010000005">
    <property type="protein sequence ID" value="MDV2621796.1"/>
    <property type="molecule type" value="Genomic_DNA"/>
</dbReference>
<evidence type="ECO:0000259" key="2">
    <source>
        <dbReference type="Pfam" id="PF03372"/>
    </source>
</evidence>
<dbReference type="PANTHER" id="PTHR14859:SF15">
    <property type="entry name" value="ENDONUCLEASE_EXONUCLEASE_PHOSPHATASE DOMAIN-CONTAINING PROTEIN"/>
    <property type="match status" value="1"/>
</dbReference>
<dbReference type="Gene3D" id="3.60.10.10">
    <property type="entry name" value="Endonuclease/exonuclease/phosphatase"/>
    <property type="match status" value="1"/>
</dbReference>
<keyword evidence="1" id="KW-0732">Signal</keyword>
<dbReference type="SUPFAM" id="SSF56219">
    <property type="entry name" value="DNase I-like"/>
    <property type="match status" value="1"/>
</dbReference>
<accession>A0AAW8YJ26</accession>